<proteinExistence type="predicted"/>
<reference evidence="2 3" key="1">
    <citation type="journal article" date="2016" name="Nat. Commun.">
        <title>Thousands of microbial genomes shed light on interconnected biogeochemical processes in an aquifer system.</title>
        <authorList>
            <person name="Anantharaman K."/>
            <person name="Brown C.T."/>
            <person name="Hug L.A."/>
            <person name="Sharon I."/>
            <person name="Castelle C.J."/>
            <person name="Probst A.J."/>
            <person name="Thomas B.C."/>
            <person name="Singh A."/>
            <person name="Wilkins M.J."/>
            <person name="Karaoz U."/>
            <person name="Brodie E.L."/>
            <person name="Williams K.H."/>
            <person name="Hubbard S.S."/>
            <person name="Banfield J.F."/>
        </authorList>
    </citation>
    <scope>NUCLEOTIDE SEQUENCE [LARGE SCALE GENOMIC DNA]</scope>
</reference>
<name>A0A1G1Z747_9BACT</name>
<comment type="caution">
    <text evidence="2">The sequence shown here is derived from an EMBL/GenBank/DDBJ whole genome shotgun (WGS) entry which is preliminary data.</text>
</comment>
<evidence type="ECO:0000313" key="3">
    <source>
        <dbReference type="Proteomes" id="UP000178744"/>
    </source>
</evidence>
<sequence length="212" mass="24620">MEELCVRLPTGLLESPLQGEEICVFQDARIEVRDVWPDELNPSTLYLLAGSLARQREIRRTLLDSHGIDTLCLEECLELEDENGKRFLMTPPFVELVEELVLYAKRTGSLHYPGRKVRLQIPILHDGGHRAWMAMQDEPNKKMRVIYIARSASWEYPTYAYPNGWDEVRVYERIEDVLLKKLYRRDPPYSYLRPFRILGPSGTGPGERDAKS</sequence>
<organism evidence="2 3">
    <name type="scientific">Candidatus Colwellbacteria bacterium RIFCSPLOWO2_01_FULL_48_10</name>
    <dbReference type="NCBI Taxonomy" id="1797690"/>
    <lineage>
        <taxon>Bacteria</taxon>
        <taxon>Candidatus Colwelliibacteriota</taxon>
    </lineage>
</organism>
<gene>
    <name evidence="2" type="ORF">A3B23_01405</name>
</gene>
<dbReference type="InterPro" id="IPR057241">
    <property type="entry name" value="Parb-CE"/>
</dbReference>
<dbReference type="AlphaFoldDB" id="A0A1G1Z747"/>
<dbReference type="Proteomes" id="UP000178744">
    <property type="component" value="Unassembled WGS sequence"/>
</dbReference>
<feature type="domain" description="ParB-like catalytic effector" evidence="1">
    <location>
        <begin position="17"/>
        <end position="168"/>
    </location>
</feature>
<protein>
    <recommendedName>
        <fullName evidence="1">ParB-like catalytic effector domain-containing protein</fullName>
    </recommendedName>
</protein>
<evidence type="ECO:0000259" key="1">
    <source>
        <dbReference type="Pfam" id="PF24392"/>
    </source>
</evidence>
<dbReference type="Pfam" id="PF24392">
    <property type="entry name" value="Parb-CE"/>
    <property type="match status" value="1"/>
</dbReference>
<accession>A0A1G1Z747</accession>
<evidence type="ECO:0000313" key="2">
    <source>
        <dbReference type="EMBL" id="OGY60344.1"/>
    </source>
</evidence>
<dbReference type="EMBL" id="MHIY01000002">
    <property type="protein sequence ID" value="OGY60344.1"/>
    <property type="molecule type" value="Genomic_DNA"/>
</dbReference>